<evidence type="ECO:0000313" key="2">
    <source>
        <dbReference type="EMBL" id="AIY85378.1"/>
    </source>
</evidence>
<evidence type="ECO:0000313" key="3">
    <source>
        <dbReference type="Proteomes" id="UP000030635"/>
    </source>
</evidence>
<dbReference type="AlphaFoldDB" id="A0A0A7G0L8"/>
<protein>
    <submittedName>
        <fullName evidence="2">Uncharacterized protein</fullName>
    </submittedName>
</protein>
<keyword evidence="1" id="KW-0472">Membrane</keyword>
<keyword evidence="1" id="KW-0812">Transmembrane</keyword>
<geneLocation type="plasmid" evidence="2 3">
    <name>pCBJ</name>
</geneLocation>
<dbReference type="RefSeq" id="WP_040113695.1">
    <property type="nucleotide sequence ID" value="NZ_CP006906.1"/>
</dbReference>
<keyword evidence="3" id="KW-1185">Reference proteome</keyword>
<dbReference type="KEGG" id="cbv:U729_3175"/>
<keyword evidence="2" id="KW-0614">Plasmid</keyword>
<evidence type="ECO:0000256" key="1">
    <source>
        <dbReference type="SAM" id="Phobius"/>
    </source>
</evidence>
<dbReference type="HOGENOM" id="CLU_1445296_0_0_9"/>
<proteinExistence type="predicted"/>
<reference evidence="2 3" key="1">
    <citation type="journal article" date="2015" name="Infect. Genet. Evol.">
        <title>Genomic sequences of six botulinum neurotoxin-producing strains representing three clostridial species illustrate the mobility and diversity of botulinum neurotoxin genes.</title>
        <authorList>
            <person name="Smith T.J."/>
            <person name="Hill K.K."/>
            <person name="Xie G."/>
            <person name="Foley B.T."/>
            <person name="Williamson C.H."/>
            <person name="Foster J.T."/>
            <person name="Johnson S.L."/>
            <person name="Chertkov O."/>
            <person name="Teshima H."/>
            <person name="Gibbons H.S."/>
            <person name="Johnsky L.A."/>
            <person name="Karavis M.A."/>
            <person name="Smith L.A."/>
        </authorList>
    </citation>
    <scope>NUCLEOTIDE SEQUENCE [LARGE SCALE GENOMIC DNA]</scope>
    <source>
        <strain evidence="2">Sullivan</strain>
        <plasmid evidence="3">Plasmid pCBJ</plasmid>
    </source>
</reference>
<accession>A0A0A7G0L8</accession>
<feature type="transmembrane region" description="Helical" evidence="1">
    <location>
        <begin position="65"/>
        <end position="84"/>
    </location>
</feature>
<sequence>MKVEKSNDLVFIDKIHGIVSNNENYNYKKDKSLKTMFLGYSFSIGMFVISLILTLINDYEISRRSYILSIIIIIIYSFMIMYTIKMSKTNLFNYSQELSKVFKIVDECIDYSKHNAEEKLILVRELDKLEMRLRVKYNIIKLENNIIYYMKDKDNFTDNIDEAKEFTHDEMLRITRLSDNYLVKTIQ</sequence>
<feature type="transmembrane region" description="Helical" evidence="1">
    <location>
        <begin position="37"/>
        <end position="59"/>
    </location>
</feature>
<dbReference type="EMBL" id="CP006906">
    <property type="protein sequence ID" value="AIY85378.1"/>
    <property type="molecule type" value="Genomic_DNA"/>
</dbReference>
<gene>
    <name evidence="2" type="ORF">U729_3175</name>
</gene>
<name>A0A0A7G0L8_9CLOT</name>
<dbReference type="Proteomes" id="UP000030635">
    <property type="component" value="Plasmid pCBJ"/>
</dbReference>
<organism evidence="2 3">
    <name type="scientific">Clostridium baratii str. Sullivan</name>
    <dbReference type="NCBI Taxonomy" id="1415775"/>
    <lineage>
        <taxon>Bacteria</taxon>
        <taxon>Bacillati</taxon>
        <taxon>Bacillota</taxon>
        <taxon>Clostridia</taxon>
        <taxon>Eubacteriales</taxon>
        <taxon>Clostridiaceae</taxon>
        <taxon>Clostridium</taxon>
    </lineage>
</organism>
<keyword evidence="1" id="KW-1133">Transmembrane helix</keyword>